<keyword evidence="2" id="KW-0472">Membrane</keyword>
<evidence type="ECO:0000313" key="3">
    <source>
        <dbReference type="EMBL" id="CAB4884355.1"/>
    </source>
</evidence>
<organism evidence="3">
    <name type="scientific">freshwater metagenome</name>
    <dbReference type="NCBI Taxonomy" id="449393"/>
    <lineage>
        <taxon>unclassified sequences</taxon>
        <taxon>metagenomes</taxon>
        <taxon>ecological metagenomes</taxon>
    </lineage>
</organism>
<evidence type="ECO:0000256" key="2">
    <source>
        <dbReference type="SAM" id="Phobius"/>
    </source>
</evidence>
<proteinExistence type="predicted"/>
<name>A0A6J7ETD4_9ZZZZ</name>
<dbReference type="EMBL" id="CAFBLJ010000197">
    <property type="protein sequence ID" value="CAB4884355.1"/>
    <property type="molecule type" value="Genomic_DNA"/>
</dbReference>
<accession>A0A6J7ETD4</accession>
<keyword evidence="2" id="KW-1133">Transmembrane helix</keyword>
<dbReference type="AlphaFoldDB" id="A0A6J7ETD4"/>
<gene>
    <name evidence="3" type="ORF">UFOPK3304_01982</name>
</gene>
<feature type="region of interest" description="Disordered" evidence="1">
    <location>
        <begin position="1"/>
        <end position="26"/>
    </location>
</feature>
<protein>
    <submittedName>
        <fullName evidence="3">Unannotated protein</fullName>
    </submittedName>
</protein>
<evidence type="ECO:0000256" key="1">
    <source>
        <dbReference type="SAM" id="MobiDB-lite"/>
    </source>
</evidence>
<reference evidence="3" key="1">
    <citation type="submission" date="2020-05" db="EMBL/GenBank/DDBJ databases">
        <authorList>
            <person name="Chiriac C."/>
            <person name="Salcher M."/>
            <person name="Ghai R."/>
            <person name="Kavagutti S V."/>
        </authorList>
    </citation>
    <scope>NUCLEOTIDE SEQUENCE</scope>
</reference>
<sequence length="379" mass="40133">MSNDGIEPDDLWAQTTAVPVTPPPSGSSTRQLIVIGASAFVVMLIVGLILTLSLGGNDSNTAVATTSTSPSTSVVTSTIQPSVLPTTLVPTTIQDTTTVVASINHPITIAGSQGISHIADSNTTLVDSQSWDLAFRLPDGTFIAQHAPTDYQQPGDTNIYRVGATTSVVQSVANPANELLRLHDVYTESGSTFVLYSLSSGSGLEDAQEELIAFELNTGLTTSFGMIGGWESGTSRLTFGSNIIVGQFFAEADTGPFFLHLDGYTTNPNDFGLADSYSDCSVCPSQFTIDPSGQRLAWIEADLLVVLDRTSATRIAEIRLPQGLYLTIDSIEVFGDLILINVYDSNTGTMGKPILMSFMGTSMTLDTAGTATFDEPFNQ</sequence>
<feature type="transmembrane region" description="Helical" evidence="2">
    <location>
        <begin position="32"/>
        <end position="54"/>
    </location>
</feature>
<feature type="compositionally biased region" description="Acidic residues" evidence="1">
    <location>
        <begin position="1"/>
        <end position="10"/>
    </location>
</feature>
<keyword evidence="2" id="KW-0812">Transmembrane</keyword>